<evidence type="ECO:0000313" key="3">
    <source>
        <dbReference type="Proteomes" id="UP000593571"/>
    </source>
</evidence>
<protein>
    <submittedName>
        <fullName evidence="2">Uncharacterized protein</fullName>
    </submittedName>
</protein>
<keyword evidence="3" id="KW-1185">Reference proteome</keyword>
<evidence type="ECO:0000313" key="2">
    <source>
        <dbReference type="EMBL" id="KAF6447727.1"/>
    </source>
</evidence>
<dbReference type="EMBL" id="JACASE010000007">
    <property type="protein sequence ID" value="KAF6447727.1"/>
    <property type="molecule type" value="Genomic_DNA"/>
</dbReference>
<accession>A0A7J8FJ12</accession>
<sequence length="121" mass="13176">MPFKSRRRFQFPPLAASYISGVRFLFSSTARSSDRQSPGGGAVRVQVRGSLLPAQRAGTAASPAVHSKDEACRGCSSLLGARHPFSVRAETGKQFFRHCSDRDRSRSPSPEQVLGVGQAWR</sequence>
<evidence type="ECO:0000256" key="1">
    <source>
        <dbReference type="SAM" id="MobiDB-lite"/>
    </source>
</evidence>
<comment type="caution">
    <text evidence="2">The sequence shown here is derived from an EMBL/GenBank/DDBJ whole genome shotgun (WGS) entry which is preliminary data.</text>
</comment>
<reference evidence="2 3" key="1">
    <citation type="journal article" date="2020" name="Nature">
        <title>Six reference-quality genomes reveal evolution of bat adaptations.</title>
        <authorList>
            <person name="Jebb D."/>
            <person name="Huang Z."/>
            <person name="Pippel M."/>
            <person name="Hughes G.M."/>
            <person name="Lavrichenko K."/>
            <person name="Devanna P."/>
            <person name="Winkler S."/>
            <person name="Jermiin L.S."/>
            <person name="Skirmuntt E.C."/>
            <person name="Katzourakis A."/>
            <person name="Burkitt-Gray L."/>
            <person name="Ray D.A."/>
            <person name="Sullivan K.A.M."/>
            <person name="Roscito J.G."/>
            <person name="Kirilenko B.M."/>
            <person name="Davalos L.M."/>
            <person name="Corthals A.P."/>
            <person name="Power M.L."/>
            <person name="Jones G."/>
            <person name="Ransome R.D."/>
            <person name="Dechmann D.K.N."/>
            <person name="Locatelli A.G."/>
            <person name="Puechmaille S.J."/>
            <person name="Fedrigo O."/>
            <person name="Jarvis E.D."/>
            <person name="Hiller M."/>
            <person name="Vernes S.C."/>
            <person name="Myers E.W."/>
            <person name="Teeling E.C."/>
        </authorList>
    </citation>
    <scope>NUCLEOTIDE SEQUENCE [LARGE SCALE GENOMIC DNA]</scope>
    <source>
        <strain evidence="2">MRouAeg1</strain>
        <tissue evidence="2">Muscle</tissue>
    </source>
</reference>
<feature type="region of interest" description="Disordered" evidence="1">
    <location>
        <begin position="99"/>
        <end position="121"/>
    </location>
</feature>
<gene>
    <name evidence="2" type="ORF">HJG63_012103</name>
</gene>
<dbReference type="Proteomes" id="UP000593571">
    <property type="component" value="Unassembled WGS sequence"/>
</dbReference>
<name>A0A7J8FJ12_ROUAE</name>
<organism evidence="2 3">
    <name type="scientific">Rousettus aegyptiacus</name>
    <name type="common">Egyptian fruit bat</name>
    <name type="synonym">Pteropus aegyptiacus</name>
    <dbReference type="NCBI Taxonomy" id="9407"/>
    <lineage>
        <taxon>Eukaryota</taxon>
        <taxon>Metazoa</taxon>
        <taxon>Chordata</taxon>
        <taxon>Craniata</taxon>
        <taxon>Vertebrata</taxon>
        <taxon>Euteleostomi</taxon>
        <taxon>Mammalia</taxon>
        <taxon>Eutheria</taxon>
        <taxon>Laurasiatheria</taxon>
        <taxon>Chiroptera</taxon>
        <taxon>Yinpterochiroptera</taxon>
        <taxon>Pteropodoidea</taxon>
        <taxon>Pteropodidae</taxon>
        <taxon>Rousettinae</taxon>
        <taxon>Rousettus</taxon>
    </lineage>
</organism>
<dbReference type="AlphaFoldDB" id="A0A7J8FJ12"/>
<proteinExistence type="predicted"/>